<evidence type="ECO:0000313" key="2">
    <source>
        <dbReference type="EMBL" id="KZV94098.1"/>
    </source>
</evidence>
<feature type="repeat" description="PPR" evidence="1">
    <location>
        <begin position="201"/>
        <end position="235"/>
    </location>
</feature>
<keyword evidence="3" id="KW-1185">Reference proteome</keyword>
<organism evidence="2 3">
    <name type="scientific">Exidia glandulosa HHB12029</name>
    <dbReference type="NCBI Taxonomy" id="1314781"/>
    <lineage>
        <taxon>Eukaryota</taxon>
        <taxon>Fungi</taxon>
        <taxon>Dikarya</taxon>
        <taxon>Basidiomycota</taxon>
        <taxon>Agaricomycotina</taxon>
        <taxon>Agaricomycetes</taxon>
        <taxon>Auriculariales</taxon>
        <taxon>Exidiaceae</taxon>
        <taxon>Exidia</taxon>
    </lineage>
</organism>
<dbReference type="AlphaFoldDB" id="A0A165IZG2"/>
<dbReference type="Proteomes" id="UP000077266">
    <property type="component" value="Unassembled WGS sequence"/>
</dbReference>
<dbReference type="STRING" id="1314781.A0A165IZG2"/>
<dbReference type="PROSITE" id="PS51375">
    <property type="entry name" value="PPR"/>
    <property type="match status" value="2"/>
</dbReference>
<dbReference type="OrthoDB" id="185373at2759"/>
<evidence type="ECO:0000313" key="3">
    <source>
        <dbReference type="Proteomes" id="UP000077266"/>
    </source>
</evidence>
<dbReference type="NCBIfam" id="TIGR00756">
    <property type="entry name" value="PPR"/>
    <property type="match status" value="1"/>
</dbReference>
<dbReference type="PANTHER" id="PTHR47938">
    <property type="entry name" value="RESPIRATORY COMPLEX I CHAPERONE (CIA84), PUTATIVE (AFU_ORTHOLOGUE AFUA_2G06020)-RELATED"/>
    <property type="match status" value="1"/>
</dbReference>
<evidence type="ECO:0000256" key="1">
    <source>
        <dbReference type="PROSITE-ProRule" id="PRU00708"/>
    </source>
</evidence>
<dbReference type="InterPro" id="IPR002885">
    <property type="entry name" value="PPR_rpt"/>
</dbReference>
<dbReference type="GO" id="GO:0005739">
    <property type="term" value="C:mitochondrion"/>
    <property type="evidence" value="ECO:0007669"/>
    <property type="project" value="TreeGrafter"/>
</dbReference>
<dbReference type="InterPro" id="IPR011990">
    <property type="entry name" value="TPR-like_helical_dom_sf"/>
</dbReference>
<dbReference type="InParanoid" id="A0A165IZG2"/>
<sequence>MLWRVPGSRRCLWSLQSAHAHAHSARISIPRPCATQRVFWRPLSSSSSDRGPDTIDLPAVVHVVEFLHRRPLPSKKAKEYVEQLPDAHPAKRMLNRDGVADLAWALSESPQYNRMTGRLLLLVYKLGVRPRKNVFEGVAHRLAVAGRWSQIPGAVELGRRVVGRTTKRLLNWKTRALIECSEWGKVDGMLNEYRDAEIAPDRRTWHMFVQACLLNSNLPRARDYLNAMTRAGFPPDDSTHVAIVAAYHALGQKDDVEARAFETLRGRDPASDTKVLNSIMQLRMRHGDLDSMCKVFRVFRAPCNIRMTGVEMKLLSKPNSSDPVYRPSFDGDFDHVDYTDVRPNAATFAMIMDVLAHQLQIKQVERAYNIMCSSGIRPDSSTIASLINAYANVGDIKTAFAVFFETCRGQGAKLFKPWLKHGLNTGPAAPPPDLRGVRLDINIYNALLSALLRPCGFSLFQATLAHMRMMDFEPDRKTSNIFLHYLSNRGIRPRQLIRICTVFATFPPHCRPSIGHINSILASIMRRRRAAYQLFGLADLQRPEEKTNLESTEGLPHIALKEPPLREFDAVPYDPSAGLANPQNRPLVELLALISDRNIRSNTSTFALRLWRDAVTRLDMESARATFKEMTARGIRPNSRHFTILMDGWTRVGDMTAAEGLISVAYEENGVLPTVVMYTVIIKGYARLLRPDKAAKTFFRMITAGIPPDVKSVLALVDAFIMTKKYRLARYLLLTVWKWVLEFPPNLAKADVWTLRRAFARAEATHEVRPPLEERSRRNIVRRMRDVLHIWRKFYLHKR</sequence>
<dbReference type="PANTHER" id="PTHR47938:SF35">
    <property type="entry name" value="PENTATRICOPEPTIDE REPEAT-CONTAINING PROTEIN 4, MITOCHONDRIAL-RELATED"/>
    <property type="match status" value="1"/>
</dbReference>
<gene>
    <name evidence="2" type="ORF">EXIGLDRAFT_737396</name>
</gene>
<dbReference type="GO" id="GO:0140053">
    <property type="term" value="P:mitochondrial gene expression"/>
    <property type="evidence" value="ECO:0007669"/>
    <property type="project" value="TreeGrafter"/>
</dbReference>
<dbReference type="EMBL" id="KV425978">
    <property type="protein sequence ID" value="KZV94098.1"/>
    <property type="molecule type" value="Genomic_DNA"/>
</dbReference>
<dbReference type="Pfam" id="PF01535">
    <property type="entry name" value="PPR"/>
    <property type="match status" value="1"/>
</dbReference>
<accession>A0A165IZG2</accession>
<dbReference type="Gene3D" id="1.25.40.10">
    <property type="entry name" value="Tetratricopeptide repeat domain"/>
    <property type="match status" value="3"/>
</dbReference>
<feature type="repeat" description="PPR" evidence="1">
    <location>
        <begin position="674"/>
        <end position="708"/>
    </location>
</feature>
<proteinExistence type="predicted"/>
<reference evidence="2 3" key="1">
    <citation type="journal article" date="2016" name="Mol. Biol. Evol.">
        <title>Comparative Genomics of Early-Diverging Mushroom-Forming Fungi Provides Insights into the Origins of Lignocellulose Decay Capabilities.</title>
        <authorList>
            <person name="Nagy L.G."/>
            <person name="Riley R."/>
            <person name="Tritt A."/>
            <person name="Adam C."/>
            <person name="Daum C."/>
            <person name="Floudas D."/>
            <person name="Sun H."/>
            <person name="Yadav J.S."/>
            <person name="Pangilinan J."/>
            <person name="Larsson K.H."/>
            <person name="Matsuura K."/>
            <person name="Barry K."/>
            <person name="Labutti K."/>
            <person name="Kuo R."/>
            <person name="Ohm R.A."/>
            <person name="Bhattacharya S.S."/>
            <person name="Shirouzu T."/>
            <person name="Yoshinaga Y."/>
            <person name="Martin F.M."/>
            <person name="Grigoriev I.V."/>
            <person name="Hibbett D.S."/>
        </authorList>
    </citation>
    <scope>NUCLEOTIDE SEQUENCE [LARGE SCALE GENOMIC DNA]</scope>
    <source>
        <strain evidence="2 3">HHB12029</strain>
    </source>
</reference>
<dbReference type="Pfam" id="PF13812">
    <property type="entry name" value="PPR_3"/>
    <property type="match status" value="1"/>
</dbReference>
<dbReference type="GO" id="GO:0003729">
    <property type="term" value="F:mRNA binding"/>
    <property type="evidence" value="ECO:0007669"/>
    <property type="project" value="TreeGrafter"/>
</dbReference>
<protein>
    <recommendedName>
        <fullName evidence="4">Pentacotripeptide-repeat region of PRORP domain-containing protein</fullName>
    </recommendedName>
</protein>
<evidence type="ECO:0008006" key="4">
    <source>
        <dbReference type="Google" id="ProtNLM"/>
    </source>
</evidence>
<name>A0A165IZG2_EXIGL</name>